<evidence type="ECO:0000313" key="2">
    <source>
        <dbReference type="EMBL" id="MFD0897354.1"/>
    </source>
</evidence>
<dbReference type="Proteomes" id="UP001597104">
    <property type="component" value="Unassembled WGS sequence"/>
</dbReference>
<organism evidence="2 3">
    <name type="scientific">Loigolactobacillus binensis</name>
    <dbReference type="NCBI Taxonomy" id="2559922"/>
    <lineage>
        <taxon>Bacteria</taxon>
        <taxon>Bacillati</taxon>
        <taxon>Bacillota</taxon>
        <taxon>Bacilli</taxon>
        <taxon>Lactobacillales</taxon>
        <taxon>Lactobacillaceae</taxon>
        <taxon>Loigolactobacillus</taxon>
    </lineage>
</organism>
<keyword evidence="3" id="KW-1185">Reference proteome</keyword>
<accession>A0ABW3ED76</accession>
<dbReference type="PANTHER" id="PTHR13696:SF52">
    <property type="entry name" value="PARA FAMILY PROTEIN CT_582"/>
    <property type="match status" value="1"/>
</dbReference>
<sequence>MNKESDTVNKPKVISFINMKGGVGKTTLCINTADYLSNKGNKVIILDLDPQFNATQAMLLQKTRLSKYDEEKNNIDDESQEENDIIRAEADSAKYYEKLSDDEKTVMQIFAPTNANKDTKKDIIISYSENLDFVPGDLELSAVIAGDTAGKVGAIQDYIDNYLESNYDFVLIDCPPTWSILTHSSLYASNYYVIPSKIDFYSSIGINSLQNKIKEKLLDDSLYKATGKKLKNLGIIFSMTTGLKAEAAIRDIVERDFSNKIEIFAGEIPLIKSASSAFILYSEVEDNGLYSNLTNGFEKFATQFMERISQ</sequence>
<comment type="caution">
    <text evidence="2">The sequence shown here is derived from an EMBL/GenBank/DDBJ whole genome shotgun (WGS) entry which is preliminary data.</text>
</comment>
<dbReference type="EMBL" id="JBHTIO010000032">
    <property type="protein sequence ID" value="MFD0897354.1"/>
    <property type="molecule type" value="Genomic_DNA"/>
</dbReference>
<reference evidence="3" key="1">
    <citation type="journal article" date="2019" name="Int. J. Syst. Evol. Microbiol.">
        <title>The Global Catalogue of Microorganisms (GCM) 10K type strain sequencing project: providing services to taxonomists for standard genome sequencing and annotation.</title>
        <authorList>
            <consortium name="The Broad Institute Genomics Platform"/>
            <consortium name="The Broad Institute Genome Sequencing Center for Infectious Disease"/>
            <person name="Wu L."/>
            <person name="Ma J."/>
        </authorList>
    </citation>
    <scope>NUCLEOTIDE SEQUENCE [LARGE SCALE GENOMIC DNA]</scope>
    <source>
        <strain evidence="3">CCM 8925</strain>
    </source>
</reference>
<dbReference type="InterPro" id="IPR027417">
    <property type="entry name" value="P-loop_NTPase"/>
</dbReference>
<dbReference type="Pfam" id="PF13614">
    <property type="entry name" value="AAA_31"/>
    <property type="match status" value="1"/>
</dbReference>
<dbReference type="InterPro" id="IPR025669">
    <property type="entry name" value="AAA_dom"/>
</dbReference>
<protein>
    <submittedName>
        <fullName evidence="2">ParA family protein</fullName>
    </submittedName>
</protein>
<evidence type="ECO:0000313" key="3">
    <source>
        <dbReference type="Proteomes" id="UP001597104"/>
    </source>
</evidence>
<dbReference type="Gene3D" id="3.40.50.300">
    <property type="entry name" value="P-loop containing nucleotide triphosphate hydrolases"/>
    <property type="match status" value="1"/>
</dbReference>
<dbReference type="SUPFAM" id="SSF52540">
    <property type="entry name" value="P-loop containing nucleoside triphosphate hydrolases"/>
    <property type="match status" value="1"/>
</dbReference>
<evidence type="ECO:0000259" key="1">
    <source>
        <dbReference type="Pfam" id="PF13614"/>
    </source>
</evidence>
<dbReference type="InterPro" id="IPR050678">
    <property type="entry name" value="DNA_Partitioning_ATPase"/>
</dbReference>
<dbReference type="RefSeq" id="WP_137637213.1">
    <property type="nucleotide sequence ID" value="NZ_BJDN01000006.1"/>
</dbReference>
<dbReference type="PANTHER" id="PTHR13696">
    <property type="entry name" value="P-LOOP CONTAINING NUCLEOSIDE TRIPHOSPHATE HYDROLASE"/>
    <property type="match status" value="1"/>
</dbReference>
<gene>
    <name evidence="2" type="ORF">ACFQZ7_06330</name>
</gene>
<feature type="domain" description="AAA" evidence="1">
    <location>
        <begin position="12"/>
        <end position="215"/>
    </location>
</feature>
<dbReference type="CDD" id="cd02042">
    <property type="entry name" value="ParAB_family"/>
    <property type="match status" value="1"/>
</dbReference>
<name>A0ABW3ED76_9LACO</name>
<proteinExistence type="predicted"/>